<sequence length="382" mass="42504">MAAAEAVKEAIWLKGLVAELSLHVEFEPSTYSQAASIPAWQDAMRKEFEALEANHTWDIVELPKGKKPIVCKWVYKVKYKADGSVERYKARLVIRGDTQVEDVNNAFLHGDLDEEVYMKLPHGLSVSGCSSSAPPVRKLQKSLYGLRQASRQWYVKLSQALCSKDFSPSVNDYSLFVKGSPGSLTILAVYVDDIILTGDNAFVSDLLSAYHFSDVSSVVCPLELHDKLSVDSGDILDNLEAYRSLIVIGIGLLALIPDALSLSFVFFLGDSLISWKSKKQPIMSLSSAEVKYRAISKVVAELTWLVRIFSDLHVPVSLPISVFCDNQAAIHIAKNPIFHERTKHIEMYCYFIRAKLADGLIYLSHVSTLKQFTDVLTKPLTG</sequence>
<evidence type="ECO:0000313" key="4">
    <source>
        <dbReference type="RefSeq" id="XP_009776893.1"/>
    </source>
</evidence>
<gene>
    <name evidence="4" type="primary">LOC104226561</name>
</gene>
<dbReference type="SUPFAM" id="SSF56672">
    <property type="entry name" value="DNA/RNA polymerases"/>
    <property type="match status" value="2"/>
</dbReference>
<proteinExistence type="predicted"/>
<dbReference type="Pfam" id="PF07727">
    <property type="entry name" value="RVT_2"/>
    <property type="match status" value="2"/>
</dbReference>
<evidence type="ECO:0000259" key="2">
    <source>
        <dbReference type="Pfam" id="PF07727"/>
    </source>
</evidence>
<name>A0A1U7WE03_NICSY</name>
<organism evidence="3 4">
    <name type="scientific">Nicotiana sylvestris</name>
    <name type="common">Wood tobacco</name>
    <name type="synonym">South American tobacco</name>
    <dbReference type="NCBI Taxonomy" id="4096"/>
    <lineage>
        <taxon>Eukaryota</taxon>
        <taxon>Viridiplantae</taxon>
        <taxon>Streptophyta</taxon>
        <taxon>Embryophyta</taxon>
        <taxon>Tracheophyta</taxon>
        <taxon>Spermatophyta</taxon>
        <taxon>Magnoliopsida</taxon>
        <taxon>eudicotyledons</taxon>
        <taxon>Gunneridae</taxon>
        <taxon>Pentapetalae</taxon>
        <taxon>asterids</taxon>
        <taxon>lamiids</taxon>
        <taxon>Solanales</taxon>
        <taxon>Solanaceae</taxon>
        <taxon>Nicotianoideae</taxon>
        <taxon>Nicotianeae</taxon>
        <taxon>Nicotiana</taxon>
    </lineage>
</organism>
<dbReference type="PANTHER" id="PTHR11439:SF470">
    <property type="entry name" value="CYSTEINE-RICH RLK (RECEPTOR-LIKE PROTEIN KINASE) 8"/>
    <property type="match status" value="1"/>
</dbReference>
<dbReference type="eggNOG" id="KOG0017">
    <property type="taxonomic scope" value="Eukaryota"/>
</dbReference>
<protein>
    <submittedName>
        <fullName evidence="4">Uncharacterized protein LOC104226561</fullName>
    </submittedName>
</protein>
<evidence type="ECO:0000313" key="3">
    <source>
        <dbReference type="Proteomes" id="UP000189701"/>
    </source>
</evidence>
<keyword evidence="1" id="KW-1133">Transmembrane helix</keyword>
<reference evidence="3" key="1">
    <citation type="journal article" date="2013" name="Genome Biol.">
        <title>Reference genomes and transcriptomes of Nicotiana sylvestris and Nicotiana tomentosiformis.</title>
        <authorList>
            <person name="Sierro N."/>
            <person name="Battey J.N."/>
            <person name="Ouadi S."/>
            <person name="Bovet L."/>
            <person name="Goepfert S."/>
            <person name="Bakaher N."/>
            <person name="Peitsch M.C."/>
            <person name="Ivanov N.V."/>
        </authorList>
    </citation>
    <scope>NUCLEOTIDE SEQUENCE [LARGE SCALE GENOMIC DNA]</scope>
</reference>
<dbReference type="CDD" id="cd09272">
    <property type="entry name" value="RNase_HI_RT_Ty1"/>
    <property type="match status" value="1"/>
</dbReference>
<feature type="domain" description="Reverse transcriptase Ty1/copia-type" evidence="2">
    <location>
        <begin position="102"/>
        <end position="201"/>
    </location>
</feature>
<dbReference type="RefSeq" id="XP_009776893.1">
    <property type="nucleotide sequence ID" value="XM_009778591.1"/>
</dbReference>
<dbReference type="InterPro" id="IPR043502">
    <property type="entry name" value="DNA/RNA_pol_sf"/>
</dbReference>
<dbReference type="Proteomes" id="UP000189701">
    <property type="component" value="Unplaced"/>
</dbReference>
<dbReference type="PANTHER" id="PTHR11439">
    <property type="entry name" value="GAG-POL-RELATED RETROTRANSPOSON"/>
    <property type="match status" value="1"/>
</dbReference>
<dbReference type="OrthoDB" id="1688190at2759"/>
<feature type="transmembrane region" description="Helical" evidence="1">
    <location>
        <begin position="245"/>
        <end position="269"/>
    </location>
</feature>
<reference evidence="4" key="2">
    <citation type="submission" date="2025-08" db="UniProtKB">
        <authorList>
            <consortium name="RefSeq"/>
        </authorList>
    </citation>
    <scope>IDENTIFICATION</scope>
    <source>
        <tissue evidence="4">Leaf</tissue>
    </source>
</reference>
<evidence type="ECO:0000256" key="1">
    <source>
        <dbReference type="SAM" id="Phobius"/>
    </source>
</evidence>
<accession>A0A1U7WE03</accession>
<dbReference type="InterPro" id="IPR013103">
    <property type="entry name" value="RVT_2"/>
</dbReference>
<keyword evidence="1" id="KW-0472">Membrane</keyword>
<keyword evidence="3" id="KW-1185">Reference proteome</keyword>
<feature type="domain" description="Reverse transcriptase Ty1/copia-type" evidence="2">
    <location>
        <begin position="54"/>
        <end position="101"/>
    </location>
</feature>
<dbReference type="AlphaFoldDB" id="A0A1U7WE03"/>
<dbReference type="STRING" id="4096.A0A1U7WE03"/>
<keyword evidence="1" id="KW-0812">Transmembrane</keyword>